<evidence type="ECO:0000259" key="1">
    <source>
        <dbReference type="Pfam" id="PF04230"/>
    </source>
</evidence>
<dbReference type="InterPro" id="IPR007345">
    <property type="entry name" value="Polysacch_pyruvyl_Trfase"/>
</dbReference>
<comment type="caution">
    <text evidence="2">The sequence shown here is derived from an EMBL/GenBank/DDBJ whole genome shotgun (WGS) entry which is preliminary data.</text>
</comment>
<proteinExistence type="predicted"/>
<reference evidence="2" key="2">
    <citation type="journal article" date="2021" name="PeerJ">
        <title>Extensive microbial diversity within the chicken gut microbiome revealed by metagenomics and culture.</title>
        <authorList>
            <person name="Gilroy R."/>
            <person name="Ravi A."/>
            <person name="Getino M."/>
            <person name="Pursley I."/>
            <person name="Horton D.L."/>
            <person name="Alikhan N.F."/>
            <person name="Baker D."/>
            <person name="Gharbi K."/>
            <person name="Hall N."/>
            <person name="Watson M."/>
            <person name="Adriaenssens E.M."/>
            <person name="Foster-Nyarko E."/>
            <person name="Jarju S."/>
            <person name="Secka A."/>
            <person name="Antonio M."/>
            <person name="Oren A."/>
            <person name="Chaudhuri R.R."/>
            <person name="La Ragione R."/>
            <person name="Hildebrand F."/>
            <person name="Pallen M.J."/>
        </authorList>
    </citation>
    <scope>NUCLEOTIDE SEQUENCE</scope>
    <source>
        <strain evidence="2">6919</strain>
    </source>
</reference>
<sequence length="379" mass="43454">MNIALLTLPLNGRNYGGMIQCYALCRVLRCMGHNVVVLDRRKNRASFIRRILSRIKQFVYKRVFCVKGKYFDWNYVCRDLDYFISANMSVTKPLYSSLSLEKEFLHGSFDAVVFGSDQIWRRQYVSSVLDFWGGFIPQDSSVRRVVYAASFGTDGWDYTEEETLACRNLSSAFNAISVREHSGVELCRKYLGLDVEMMLDPSLLLHKSDYVSLLDSEEKCLPDAALSAYILDMDSEKEQMLALVGSYLRTDSILRLSILDYEDEGRRNGTFRYPSVSRWLSVYEKGSFVITDSYHGCIFSILFNKPFVVIANHQRGLTRFVSLLSMFGLQYRIVESVGDLQSRLSEVLAPIDYDAINVLLAEKRNAGIDFLNKSLRYGK</sequence>
<protein>
    <submittedName>
        <fullName evidence="2">Polysaccharide pyruvyl transferase family protein</fullName>
    </submittedName>
</protein>
<dbReference type="Proteomes" id="UP000823598">
    <property type="component" value="Unassembled WGS sequence"/>
</dbReference>
<evidence type="ECO:0000313" key="3">
    <source>
        <dbReference type="Proteomes" id="UP000823598"/>
    </source>
</evidence>
<organism evidence="2 3">
    <name type="scientific">Candidatus Limisoma faecipullorum</name>
    <dbReference type="NCBI Taxonomy" id="2840854"/>
    <lineage>
        <taxon>Bacteria</taxon>
        <taxon>Pseudomonadati</taxon>
        <taxon>Bacteroidota</taxon>
        <taxon>Bacteroidia</taxon>
        <taxon>Bacteroidales</taxon>
        <taxon>Candidatus Limisoma</taxon>
    </lineage>
</organism>
<dbReference type="AlphaFoldDB" id="A0A9D9IQ12"/>
<reference evidence="2" key="1">
    <citation type="submission" date="2020-10" db="EMBL/GenBank/DDBJ databases">
        <authorList>
            <person name="Gilroy R."/>
        </authorList>
    </citation>
    <scope>NUCLEOTIDE SEQUENCE</scope>
    <source>
        <strain evidence="2">6919</strain>
    </source>
</reference>
<dbReference type="GO" id="GO:0016740">
    <property type="term" value="F:transferase activity"/>
    <property type="evidence" value="ECO:0007669"/>
    <property type="project" value="UniProtKB-KW"/>
</dbReference>
<feature type="domain" description="Polysaccharide pyruvyl transferase" evidence="1">
    <location>
        <begin position="14"/>
        <end position="313"/>
    </location>
</feature>
<name>A0A9D9IQ12_9BACT</name>
<evidence type="ECO:0000313" key="2">
    <source>
        <dbReference type="EMBL" id="MBO8476280.1"/>
    </source>
</evidence>
<accession>A0A9D9IQ12</accession>
<dbReference type="Pfam" id="PF04230">
    <property type="entry name" value="PS_pyruv_trans"/>
    <property type="match status" value="1"/>
</dbReference>
<keyword evidence="2" id="KW-0808">Transferase</keyword>
<gene>
    <name evidence="2" type="ORF">IAB88_04740</name>
</gene>
<dbReference type="EMBL" id="JADIMC010000054">
    <property type="protein sequence ID" value="MBO8476280.1"/>
    <property type="molecule type" value="Genomic_DNA"/>
</dbReference>